<gene>
    <name evidence="4" type="ORF">QBC36DRAFT_237053</name>
</gene>
<name>A0AAN6W8N6_9PEZI</name>
<comment type="caution">
    <text evidence="4">The sequence shown here is derived from an EMBL/GenBank/DDBJ whole genome shotgun (WGS) entry which is preliminary data.</text>
</comment>
<keyword evidence="2" id="KW-0560">Oxidoreductase</keyword>
<dbReference type="Proteomes" id="UP001302321">
    <property type="component" value="Unassembled WGS sequence"/>
</dbReference>
<dbReference type="InterPro" id="IPR047122">
    <property type="entry name" value="Trans-enoyl_RdTase-like"/>
</dbReference>
<proteinExistence type="inferred from homology"/>
<dbReference type="Pfam" id="PF08240">
    <property type="entry name" value="ADH_N"/>
    <property type="match status" value="1"/>
</dbReference>
<accession>A0AAN6W8N6</accession>
<dbReference type="InterPro" id="IPR011032">
    <property type="entry name" value="GroES-like_sf"/>
</dbReference>
<sequence length="133" mass="14568">MPANREPGPDKVLIKVVATGLNPKDWKWTRYRGQDQAMNAGNDITGIFESVGSRMFEYKSGDRVAAFHLMAGSRGAYAEYAIASFSIKFHLPPNVSFEAEAGLPLSFMTAAIALYQALQLLLPTVAGEKRTSR</sequence>
<evidence type="ECO:0000313" key="4">
    <source>
        <dbReference type="EMBL" id="KAK4177285.1"/>
    </source>
</evidence>
<dbReference type="EMBL" id="MU866170">
    <property type="protein sequence ID" value="KAK4177285.1"/>
    <property type="molecule type" value="Genomic_DNA"/>
</dbReference>
<evidence type="ECO:0000256" key="1">
    <source>
        <dbReference type="ARBA" id="ARBA00008072"/>
    </source>
</evidence>
<organism evidence="4 5">
    <name type="scientific">Triangularia setosa</name>
    <dbReference type="NCBI Taxonomy" id="2587417"/>
    <lineage>
        <taxon>Eukaryota</taxon>
        <taxon>Fungi</taxon>
        <taxon>Dikarya</taxon>
        <taxon>Ascomycota</taxon>
        <taxon>Pezizomycotina</taxon>
        <taxon>Sordariomycetes</taxon>
        <taxon>Sordariomycetidae</taxon>
        <taxon>Sordariales</taxon>
        <taxon>Podosporaceae</taxon>
        <taxon>Triangularia</taxon>
    </lineage>
</organism>
<reference evidence="4" key="2">
    <citation type="submission" date="2023-05" db="EMBL/GenBank/DDBJ databases">
        <authorList>
            <consortium name="Lawrence Berkeley National Laboratory"/>
            <person name="Steindorff A."/>
            <person name="Hensen N."/>
            <person name="Bonometti L."/>
            <person name="Westerberg I."/>
            <person name="Brannstrom I.O."/>
            <person name="Guillou S."/>
            <person name="Cros-Aarteil S."/>
            <person name="Calhoun S."/>
            <person name="Haridas S."/>
            <person name="Kuo A."/>
            <person name="Mondo S."/>
            <person name="Pangilinan J."/>
            <person name="Riley R."/>
            <person name="Labutti K."/>
            <person name="Andreopoulos B."/>
            <person name="Lipzen A."/>
            <person name="Chen C."/>
            <person name="Yanf M."/>
            <person name="Daum C."/>
            <person name="Ng V."/>
            <person name="Clum A."/>
            <person name="Ohm R."/>
            <person name="Martin F."/>
            <person name="Silar P."/>
            <person name="Natvig D."/>
            <person name="Lalanne C."/>
            <person name="Gautier V."/>
            <person name="Ament-Velasquez S.L."/>
            <person name="Kruys A."/>
            <person name="Hutchinson M.I."/>
            <person name="Powell A.J."/>
            <person name="Barry K."/>
            <person name="Miller A.N."/>
            <person name="Grigoriev I.V."/>
            <person name="Debuchy R."/>
            <person name="Gladieux P."/>
            <person name="Thoren M.H."/>
            <person name="Johannesson H."/>
        </authorList>
    </citation>
    <scope>NUCLEOTIDE SEQUENCE</scope>
    <source>
        <strain evidence="4">CBS 892.96</strain>
    </source>
</reference>
<evidence type="ECO:0000256" key="2">
    <source>
        <dbReference type="ARBA" id="ARBA00023002"/>
    </source>
</evidence>
<dbReference type="InterPro" id="IPR013154">
    <property type="entry name" value="ADH-like_N"/>
</dbReference>
<dbReference type="AlphaFoldDB" id="A0AAN6W8N6"/>
<reference evidence="4" key="1">
    <citation type="journal article" date="2023" name="Mol. Phylogenet. Evol.">
        <title>Genome-scale phylogeny and comparative genomics of the fungal order Sordariales.</title>
        <authorList>
            <person name="Hensen N."/>
            <person name="Bonometti L."/>
            <person name="Westerberg I."/>
            <person name="Brannstrom I.O."/>
            <person name="Guillou S."/>
            <person name="Cros-Aarteil S."/>
            <person name="Calhoun S."/>
            <person name="Haridas S."/>
            <person name="Kuo A."/>
            <person name="Mondo S."/>
            <person name="Pangilinan J."/>
            <person name="Riley R."/>
            <person name="LaButti K."/>
            <person name="Andreopoulos B."/>
            <person name="Lipzen A."/>
            <person name="Chen C."/>
            <person name="Yan M."/>
            <person name="Daum C."/>
            <person name="Ng V."/>
            <person name="Clum A."/>
            <person name="Steindorff A."/>
            <person name="Ohm R.A."/>
            <person name="Martin F."/>
            <person name="Silar P."/>
            <person name="Natvig D.O."/>
            <person name="Lalanne C."/>
            <person name="Gautier V."/>
            <person name="Ament-Velasquez S.L."/>
            <person name="Kruys A."/>
            <person name="Hutchinson M.I."/>
            <person name="Powell A.J."/>
            <person name="Barry K."/>
            <person name="Miller A.N."/>
            <person name="Grigoriev I.V."/>
            <person name="Debuchy R."/>
            <person name="Gladieux P."/>
            <person name="Hiltunen Thoren M."/>
            <person name="Johannesson H."/>
        </authorList>
    </citation>
    <scope>NUCLEOTIDE SEQUENCE</scope>
    <source>
        <strain evidence="4">CBS 892.96</strain>
    </source>
</reference>
<dbReference type="PANTHER" id="PTHR45348">
    <property type="entry name" value="HYPOTHETICAL OXIDOREDUCTASE (EUROFUNG)"/>
    <property type="match status" value="1"/>
</dbReference>
<dbReference type="PANTHER" id="PTHR45348:SF5">
    <property type="entry name" value="OXIDOREDUCTASE, PUTATIVE (AFU_ORTHOLOGUE AFUA_8G01420)-RELATED"/>
    <property type="match status" value="1"/>
</dbReference>
<protein>
    <submittedName>
        <fullName evidence="4">Chaperonin 10-like protein</fullName>
    </submittedName>
</protein>
<dbReference type="Gene3D" id="3.40.50.720">
    <property type="entry name" value="NAD(P)-binding Rossmann-like Domain"/>
    <property type="match status" value="1"/>
</dbReference>
<dbReference type="SUPFAM" id="SSF50129">
    <property type="entry name" value="GroES-like"/>
    <property type="match status" value="1"/>
</dbReference>
<evidence type="ECO:0000259" key="3">
    <source>
        <dbReference type="Pfam" id="PF08240"/>
    </source>
</evidence>
<comment type="similarity">
    <text evidence="1">Belongs to the zinc-containing alcohol dehydrogenase family.</text>
</comment>
<feature type="domain" description="Alcohol dehydrogenase-like N-terminal" evidence="3">
    <location>
        <begin position="8"/>
        <end position="86"/>
    </location>
</feature>
<evidence type="ECO:0000313" key="5">
    <source>
        <dbReference type="Proteomes" id="UP001302321"/>
    </source>
</evidence>
<keyword evidence="5" id="KW-1185">Reference proteome</keyword>
<dbReference type="Gene3D" id="3.90.180.10">
    <property type="entry name" value="Medium-chain alcohol dehydrogenases, catalytic domain"/>
    <property type="match status" value="1"/>
</dbReference>
<dbReference type="GO" id="GO:0016651">
    <property type="term" value="F:oxidoreductase activity, acting on NAD(P)H"/>
    <property type="evidence" value="ECO:0007669"/>
    <property type="project" value="InterPro"/>
</dbReference>